<evidence type="ECO:0000259" key="1">
    <source>
        <dbReference type="Pfam" id="PF01370"/>
    </source>
</evidence>
<reference evidence="2 3" key="1">
    <citation type="submission" date="2019-06" db="EMBL/GenBank/DDBJ databases">
        <title>Rhizobium sp. CL12 isolated from roots of soybean.</title>
        <authorList>
            <person name="Wang C."/>
        </authorList>
    </citation>
    <scope>NUCLEOTIDE SEQUENCE [LARGE SCALE GENOMIC DNA]</scope>
    <source>
        <strain evidence="2 3">CL12</strain>
    </source>
</reference>
<dbReference type="SUPFAM" id="SSF51735">
    <property type="entry name" value="NAD(P)-binding Rossmann-fold domains"/>
    <property type="match status" value="1"/>
</dbReference>
<protein>
    <submittedName>
        <fullName evidence="2">NAD-dependent epimerase/dehydratase family protein</fullName>
    </submittedName>
</protein>
<name>A0A504TWS7_9HYPH</name>
<keyword evidence="3" id="KW-1185">Reference proteome</keyword>
<feature type="domain" description="NAD-dependent epimerase/dehydratase" evidence="1">
    <location>
        <begin position="4"/>
        <end position="40"/>
    </location>
</feature>
<dbReference type="Pfam" id="PF01370">
    <property type="entry name" value="Epimerase"/>
    <property type="match status" value="1"/>
</dbReference>
<dbReference type="OrthoDB" id="9811425at2"/>
<dbReference type="AlphaFoldDB" id="A0A504TWS7"/>
<dbReference type="Gene3D" id="3.40.50.720">
    <property type="entry name" value="NAD(P)-binding Rossmann-like Domain"/>
    <property type="match status" value="1"/>
</dbReference>
<evidence type="ECO:0000313" key="3">
    <source>
        <dbReference type="Proteomes" id="UP000316429"/>
    </source>
</evidence>
<accession>A0A504TWS7</accession>
<comment type="caution">
    <text evidence="2">The sequence shown here is derived from an EMBL/GenBank/DDBJ whole genome shotgun (WGS) entry which is preliminary data.</text>
</comment>
<gene>
    <name evidence="2" type="ORF">FJQ55_19420</name>
</gene>
<dbReference type="InterPro" id="IPR036291">
    <property type="entry name" value="NAD(P)-bd_dom_sf"/>
</dbReference>
<organism evidence="2 3">
    <name type="scientific">Rhizobium glycinendophyticum</name>
    <dbReference type="NCBI Taxonomy" id="2589807"/>
    <lineage>
        <taxon>Bacteria</taxon>
        <taxon>Pseudomonadati</taxon>
        <taxon>Pseudomonadota</taxon>
        <taxon>Alphaproteobacteria</taxon>
        <taxon>Hyphomicrobiales</taxon>
        <taxon>Rhizobiaceae</taxon>
        <taxon>Rhizobium/Agrobacterium group</taxon>
        <taxon>Rhizobium</taxon>
    </lineage>
</organism>
<proteinExistence type="predicted"/>
<dbReference type="Proteomes" id="UP000316429">
    <property type="component" value="Unassembled WGS sequence"/>
</dbReference>
<dbReference type="EMBL" id="VFYP01000004">
    <property type="protein sequence ID" value="TPP05910.1"/>
    <property type="molecule type" value="Genomic_DNA"/>
</dbReference>
<sequence length="62" mass="7015">MTRILVTGGRGFIGRHVTEELLENGYDVRVLDALSSRCMAIRKRCYQMKSRFCAAMCVTGRS</sequence>
<dbReference type="InterPro" id="IPR001509">
    <property type="entry name" value="Epimerase_deHydtase"/>
</dbReference>
<evidence type="ECO:0000313" key="2">
    <source>
        <dbReference type="EMBL" id="TPP05910.1"/>
    </source>
</evidence>